<dbReference type="Proteomes" id="UP000094336">
    <property type="component" value="Unassembled WGS sequence"/>
</dbReference>
<dbReference type="GO" id="GO:0000175">
    <property type="term" value="F:3'-5'-RNA exonuclease activity"/>
    <property type="evidence" value="ECO:0007669"/>
    <property type="project" value="TreeGrafter"/>
</dbReference>
<proteinExistence type="predicted"/>
<reference evidence="3" key="1">
    <citation type="submission" date="2016-05" db="EMBL/GenBank/DDBJ databases">
        <title>Comparative genomics of biotechnologically important yeasts.</title>
        <authorList>
            <consortium name="DOE Joint Genome Institute"/>
            <person name="Riley R."/>
            <person name="Haridas S."/>
            <person name="Wolfe K.H."/>
            <person name="Lopes M.R."/>
            <person name="Hittinger C.T."/>
            <person name="Goker M."/>
            <person name="Salamov A."/>
            <person name="Wisecaver J."/>
            <person name="Long T.M."/>
            <person name="Aerts A.L."/>
            <person name="Barry K."/>
            <person name="Choi C."/>
            <person name="Clum A."/>
            <person name="Coughlan A.Y."/>
            <person name="Deshpande S."/>
            <person name="Douglass A.P."/>
            <person name="Hanson S.J."/>
            <person name="Klenk H.-P."/>
            <person name="Labutti K."/>
            <person name="Lapidus A."/>
            <person name="Lindquist E."/>
            <person name="Lipzen A."/>
            <person name="Meier-Kolthoff J.P."/>
            <person name="Ohm R.A."/>
            <person name="Otillar R.P."/>
            <person name="Pangilinan J."/>
            <person name="Peng Y."/>
            <person name="Rokas A."/>
            <person name="Rosa C.A."/>
            <person name="Scheuner C."/>
            <person name="Sibirny A.A."/>
            <person name="Slot J.C."/>
            <person name="Stielow J.B."/>
            <person name="Sun H."/>
            <person name="Kurtzman C.P."/>
            <person name="Blackwell M."/>
            <person name="Grigoriev I.V."/>
            <person name="Jeffries T.W."/>
        </authorList>
    </citation>
    <scope>NUCLEOTIDE SEQUENCE [LARGE SCALE GENOMIC DNA]</scope>
    <source>
        <strain evidence="3">NRRL Y-12698</strain>
    </source>
</reference>
<dbReference type="SUPFAM" id="SSF56219">
    <property type="entry name" value="DNase I-like"/>
    <property type="match status" value="1"/>
</dbReference>
<evidence type="ECO:0000259" key="1">
    <source>
        <dbReference type="Pfam" id="PF03372"/>
    </source>
</evidence>
<evidence type="ECO:0000313" key="2">
    <source>
        <dbReference type="EMBL" id="ODQ80374.1"/>
    </source>
</evidence>
<dbReference type="RefSeq" id="XP_018985702.1">
    <property type="nucleotide sequence ID" value="XM_019131737.1"/>
</dbReference>
<dbReference type="InterPro" id="IPR050410">
    <property type="entry name" value="CCR4/nocturin_mRNA_transcr"/>
</dbReference>
<protein>
    <recommendedName>
        <fullName evidence="1">Endonuclease/exonuclease/phosphatase domain-containing protein</fullName>
    </recommendedName>
</protein>
<feature type="domain" description="Endonuclease/exonuclease/phosphatase" evidence="1">
    <location>
        <begin position="53"/>
        <end position="298"/>
    </location>
</feature>
<keyword evidence="3" id="KW-1185">Reference proteome</keyword>
<dbReference type="OrthoDB" id="276515at2759"/>
<accession>A0A1E3QS96</accession>
<gene>
    <name evidence="2" type="ORF">BABINDRAFT_35863</name>
</gene>
<dbReference type="PANTHER" id="PTHR12121:SF36">
    <property type="entry name" value="ENDONUCLEASE_EXONUCLEASE_PHOSPHATASE DOMAIN-CONTAINING PROTEIN"/>
    <property type="match status" value="1"/>
</dbReference>
<evidence type="ECO:0000313" key="3">
    <source>
        <dbReference type="Proteomes" id="UP000094336"/>
    </source>
</evidence>
<dbReference type="CDD" id="cd09083">
    <property type="entry name" value="EEP-1"/>
    <property type="match status" value="1"/>
</dbReference>
<dbReference type="InterPro" id="IPR036691">
    <property type="entry name" value="Endo/exonu/phosph_ase_sf"/>
</dbReference>
<organism evidence="2 3">
    <name type="scientific">Babjeviella inositovora NRRL Y-12698</name>
    <dbReference type="NCBI Taxonomy" id="984486"/>
    <lineage>
        <taxon>Eukaryota</taxon>
        <taxon>Fungi</taxon>
        <taxon>Dikarya</taxon>
        <taxon>Ascomycota</taxon>
        <taxon>Saccharomycotina</taxon>
        <taxon>Pichiomycetes</taxon>
        <taxon>Serinales incertae sedis</taxon>
        <taxon>Babjeviella</taxon>
    </lineage>
</organism>
<dbReference type="AlphaFoldDB" id="A0A1E3QS96"/>
<dbReference type="EMBL" id="KV454430">
    <property type="protein sequence ID" value="ODQ80374.1"/>
    <property type="molecule type" value="Genomic_DNA"/>
</dbReference>
<dbReference type="InterPro" id="IPR005135">
    <property type="entry name" value="Endo/exonuclease/phosphatase"/>
</dbReference>
<name>A0A1E3QS96_9ASCO</name>
<dbReference type="GeneID" id="30149590"/>
<sequence length="310" mass="35250">MGNVHPPNLSNLSVVGLLRQGASWLDEPEPLKVRVYTHNIRYDNRNPSPGEHLWEERREYVSRSIFFNTNNIPSVVCLQEVLHHQLTGIVEDLNHAQKQASLGHGWTYAGVGRADGKTKGEYSPIVYNTHTWDLVESQTFWLSETPDVPSKGWDADLERVVVWVHLKSKKDPKVHINVFNTHLDHIGVVARRESVKLIIQKAGGLNSYPSIFAGDFNVEKIEEPYVIAAEKMYDAATMVHGINRYGHNNTFTGFDHGQTEPEKVIDYIWIEKEKSKGLKVQSYGVLHSIFHSFYMSDHRPVAVDISISET</sequence>
<dbReference type="Gene3D" id="3.60.10.10">
    <property type="entry name" value="Endonuclease/exonuclease/phosphatase"/>
    <property type="match status" value="1"/>
</dbReference>
<dbReference type="PANTHER" id="PTHR12121">
    <property type="entry name" value="CARBON CATABOLITE REPRESSOR PROTEIN 4"/>
    <property type="match status" value="1"/>
</dbReference>
<dbReference type="Pfam" id="PF03372">
    <property type="entry name" value="Exo_endo_phos"/>
    <property type="match status" value="1"/>
</dbReference>